<evidence type="ECO:0000313" key="4">
    <source>
        <dbReference type="Proteomes" id="UP001293254"/>
    </source>
</evidence>
<evidence type="ECO:0000256" key="1">
    <source>
        <dbReference type="SAM" id="Coils"/>
    </source>
</evidence>
<feature type="region of interest" description="Disordered" evidence="2">
    <location>
        <begin position="82"/>
        <end position="132"/>
    </location>
</feature>
<protein>
    <submittedName>
        <fullName evidence="3">Uncharacterized protein</fullName>
    </submittedName>
</protein>
<evidence type="ECO:0000256" key="2">
    <source>
        <dbReference type="SAM" id="MobiDB-lite"/>
    </source>
</evidence>
<sequence>MNARLAEIARNLRRRNSPAAGVPPPANVDVASPEVDPHSESSNRFPAPVEVAGGAPTEPSAISPQVSVPPLRSCLAVQKRRVVRSRLPGSKASHAKRRNASANISVVSKGRAPASQVNSRASKPSAARPKTRLRKRRTLNNLRIRSRRGGNRPVKISRPRAAGSLKWKGRSLVPIGRSLRAALYCVLWYESLKLNCLVFSGRLSFIWTPAYFDHFFQASAFGHNLALKCSMFRNDKADAEKKIHELEQSLESARTAENEALDAKAAADARVTALETRLSATIEESKKQVVDALEEGHTDGFSTGLLARKTEGITEGREIFLQSDEYKQSIASARLQGARDFLKSPVFKTAVDVQSAQFLNDGFDKCIAQVAHLQGFVEGSDQARLDSSLDGQRQPYPTEGAFEPAGEDEFAALITEIGYVP</sequence>
<dbReference type="EMBL" id="JACGWO010000006">
    <property type="protein sequence ID" value="KAK4424887.1"/>
    <property type="molecule type" value="Genomic_DNA"/>
</dbReference>
<evidence type="ECO:0000313" key="3">
    <source>
        <dbReference type="EMBL" id="KAK4424887.1"/>
    </source>
</evidence>
<reference evidence="3" key="1">
    <citation type="submission" date="2020-06" db="EMBL/GenBank/DDBJ databases">
        <authorList>
            <person name="Li T."/>
            <person name="Hu X."/>
            <person name="Zhang T."/>
            <person name="Song X."/>
            <person name="Zhang H."/>
            <person name="Dai N."/>
            <person name="Sheng W."/>
            <person name="Hou X."/>
            <person name="Wei L."/>
        </authorList>
    </citation>
    <scope>NUCLEOTIDE SEQUENCE</scope>
    <source>
        <strain evidence="3">3651</strain>
        <tissue evidence="3">Leaf</tissue>
    </source>
</reference>
<dbReference type="AlphaFoldDB" id="A0AAE1Y7P4"/>
<comment type="caution">
    <text evidence="3">The sequence shown here is derived from an EMBL/GenBank/DDBJ whole genome shotgun (WGS) entry which is preliminary data.</text>
</comment>
<reference evidence="3" key="2">
    <citation type="journal article" date="2024" name="Plant">
        <title>Genomic evolution and insights into agronomic trait innovations of Sesamum species.</title>
        <authorList>
            <person name="Miao H."/>
            <person name="Wang L."/>
            <person name="Qu L."/>
            <person name="Liu H."/>
            <person name="Sun Y."/>
            <person name="Le M."/>
            <person name="Wang Q."/>
            <person name="Wei S."/>
            <person name="Zheng Y."/>
            <person name="Lin W."/>
            <person name="Duan Y."/>
            <person name="Cao H."/>
            <person name="Xiong S."/>
            <person name="Wang X."/>
            <person name="Wei L."/>
            <person name="Li C."/>
            <person name="Ma Q."/>
            <person name="Ju M."/>
            <person name="Zhao R."/>
            <person name="Li G."/>
            <person name="Mu C."/>
            <person name="Tian Q."/>
            <person name="Mei H."/>
            <person name="Zhang T."/>
            <person name="Gao T."/>
            <person name="Zhang H."/>
        </authorList>
    </citation>
    <scope>NUCLEOTIDE SEQUENCE</scope>
    <source>
        <strain evidence="3">3651</strain>
    </source>
</reference>
<dbReference type="Proteomes" id="UP001293254">
    <property type="component" value="Unassembled WGS sequence"/>
</dbReference>
<feature type="coiled-coil region" evidence="1">
    <location>
        <begin position="229"/>
        <end position="263"/>
    </location>
</feature>
<keyword evidence="1" id="KW-0175">Coiled coil</keyword>
<gene>
    <name evidence="3" type="ORF">Salat_1682300</name>
</gene>
<proteinExistence type="predicted"/>
<keyword evidence="4" id="KW-1185">Reference proteome</keyword>
<feature type="region of interest" description="Disordered" evidence="2">
    <location>
        <begin position="12"/>
        <end position="66"/>
    </location>
</feature>
<organism evidence="3 4">
    <name type="scientific">Sesamum alatum</name>
    <dbReference type="NCBI Taxonomy" id="300844"/>
    <lineage>
        <taxon>Eukaryota</taxon>
        <taxon>Viridiplantae</taxon>
        <taxon>Streptophyta</taxon>
        <taxon>Embryophyta</taxon>
        <taxon>Tracheophyta</taxon>
        <taxon>Spermatophyta</taxon>
        <taxon>Magnoliopsida</taxon>
        <taxon>eudicotyledons</taxon>
        <taxon>Gunneridae</taxon>
        <taxon>Pentapetalae</taxon>
        <taxon>asterids</taxon>
        <taxon>lamiids</taxon>
        <taxon>Lamiales</taxon>
        <taxon>Pedaliaceae</taxon>
        <taxon>Sesamum</taxon>
    </lineage>
</organism>
<name>A0AAE1Y7P4_9LAMI</name>
<accession>A0AAE1Y7P4</accession>